<dbReference type="RefSeq" id="WP_092508345.1">
    <property type="nucleotide sequence ID" value="NZ_CAWNQB010000045.1"/>
</dbReference>
<feature type="modified residue" description="N6-(pyridoxal phosphate)lysine" evidence="6">
    <location>
        <position position="264"/>
    </location>
</feature>
<keyword evidence="11" id="KW-1185">Reference proteome</keyword>
<dbReference type="PANTHER" id="PTHR32325:SF4">
    <property type="entry name" value="TRYPTOPHANASE"/>
    <property type="match status" value="1"/>
</dbReference>
<dbReference type="InterPro" id="IPR015422">
    <property type="entry name" value="PyrdxlP-dep_Trfase_small"/>
</dbReference>
<dbReference type="STRING" id="351675.SAMN05421680_103275"/>
<organism evidence="9 10">
    <name type="scientific">Xenorhabdus mauleonii</name>
    <dbReference type="NCBI Taxonomy" id="351675"/>
    <lineage>
        <taxon>Bacteria</taxon>
        <taxon>Pseudomonadati</taxon>
        <taxon>Pseudomonadota</taxon>
        <taxon>Gammaproteobacteria</taxon>
        <taxon>Enterobacterales</taxon>
        <taxon>Morganellaceae</taxon>
        <taxon>Xenorhabdus</taxon>
    </lineage>
</organism>
<evidence type="ECO:0000256" key="3">
    <source>
        <dbReference type="ARBA" id="ARBA00011881"/>
    </source>
</evidence>
<dbReference type="AlphaFoldDB" id="A0A1I3L3N8"/>
<evidence type="ECO:0000313" key="9">
    <source>
        <dbReference type="EMBL" id="SFI79035.1"/>
    </source>
</evidence>
<dbReference type="PIRSF" id="PIRSF001386">
    <property type="entry name" value="Trpase"/>
    <property type="match status" value="1"/>
</dbReference>
<dbReference type="Gene3D" id="3.40.640.10">
    <property type="entry name" value="Type I PLP-dependent aspartate aminotransferase-like (Major domain)"/>
    <property type="match status" value="1"/>
</dbReference>
<dbReference type="PANTHER" id="PTHR32325">
    <property type="entry name" value="BETA-ELIMINATING LYASE-LIKE PROTEIN-RELATED"/>
    <property type="match status" value="1"/>
</dbReference>
<dbReference type="Proteomes" id="UP000224607">
    <property type="component" value="Unassembled WGS sequence"/>
</dbReference>
<accession>A0A1I3L3N8</accession>
<dbReference type="InterPro" id="IPR015424">
    <property type="entry name" value="PyrdxlP-dep_Trfase"/>
</dbReference>
<evidence type="ECO:0000259" key="7">
    <source>
        <dbReference type="Pfam" id="PF01212"/>
    </source>
</evidence>
<evidence type="ECO:0000256" key="5">
    <source>
        <dbReference type="ARBA" id="ARBA00023239"/>
    </source>
</evidence>
<dbReference type="NCBIfam" id="NF009709">
    <property type="entry name" value="PRK13238.1"/>
    <property type="match status" value="1"/>
</dbReference>
<evidence type="ECO:0000256" key="1">
    <source>
        <dbReference type="ARBA" id="ARBA00001933"/>
    </source>
</evidence>
<comment type="cofactor">
    <cofactor evidence="1 6">
        <name>pyridoxal 5'-phosphate</name>
        <dbReference type="ChEBI" id="CHEBI:597326"/>
    </cofactor>
</comment>
<evidence type="ECO:0000313" key="8">
    <source>
        <dbReference type="EMBL" id="PHM44532.1"/>
    </source>
</evidence>
<proteinExistence type="inferred from homology"/>
<name>A0A1I3L3N8_9GAMM</name>
<evidence type="ECO:0000313" key="11">
    <source>
        <dbReference type="Proteomes" id="UP000224607"/>
    </source>
</evidence>
<reference evidence="10" key="2">
    <citation type="submission" date="2016-10" db="EMBL/GenBank/DDBJ databases">
        <authorList>
            <person name="Varghese N."/>
            <person name="Submissions S."/>
        </authorList>
    </citation>
    <scope>NUCLEOTIDE SEQUENCE [LARGE SCALE GENOMIC DNA]</scope>
    <source>
        <strain evidence="10">DSM 17908</strain>
    </source>
</reference>
<comment type="similarity">
    <text evidence="2">Belongs to the beta-eliminating lyase family.</text>
</comment>
<dbReference type="EMBL" id="FORG01000003">
    <property type="protein sequence ID" value="SFI79035.1"/>
    <property type="molecule type" value="Genomic_DNA"/>
</dbReference>
<evidence type="ECO:0000256" key="4">
    <source>
        <dbReference type="ARBA" id="ARBA00022898"/>
    </source>
</evidence>
<feature type="domain" description="Aromatic amino acid beta-eliminating lyase/threonine aldolase" evidence="7">
    <location>
        <begin position="47"/>
        <end position="430"/>
    </location>
</feature>
<evidence type="ECO:0000313" key="10">
    <source>
        <dbReference type="Proteomes" id="UP000198919"/>
    </source>
</evidence>
<comment type="subunit">
    <text evidence="3">Homotetramer.</text>
</comment>
<dbReference type="GO" id="GO:0009034">
    <property type="term" value="F:tryptophanase activity"/>
    <property type="evidence" value="ECO:0007669"/>
    <property type="project" value="UniProtKB-EC"/>
</dbReference>
<dbReference type="Gene3D" id="3.90.1150.10">
    <property type="entry name" value="Aspartate Aminotransferase, domain 1"/>
    <property type="match status" value="1"/>
</dbReference>
<reference evidence="9" key="1">
    <citation type="submission" date="2016-10" db="EMBL/GenBank/DDBJ databases">
        <authorList>
            <person name="de Groot N.N."/>
        </authorList>
    </citation>
    <scope>NUCLEOTIDE SEQUENCE [LARGE SCALE GENOMIC DNA]</scope>
    <source>
        <strain evidence="9">DSM 17908</strain>
    </source>
</reference>
<dbReference type="SUPFAM" id="SSF53383">
    <property type="entry name" value="PLP-dependent transferases"/>
    <property type="match status" value="1"/>
</dbReference>
<protein>
    <submittedName>
        <fullName evidence="8">Cysteine desulfhydrase</fullName>
        <ecNumber evidence="8">4.1.99.1</ecNumber>
    </submittedName>
    <submittedName>
        <fullName evidence="9">Tryptophanase</fullName>
    </submittedName>
</protein>
<evidence type="ECO:0000256" key="2">
    <source>
        <dbReference type="ARBA" id="ARBA00009721"/>
    </source>
</evidence>
<evidence type="ECO:0000256" key="6">
    <source>
        <dbReference type="PIRSR" id="PIRSR611166-50"/>
    </source>
</evidence>
<dbReference type="Proteomes" id="UP000198919">
    <property type="component" value="Unassembled WGS sequence"/>
</dbReference>
<dbReference type="InterPro" id="IPR015421">
    <property type="entry name" value="PyrdxlP-dep_Trfase_major"/>
</dbReference>
<sequence length="466" mass="52174">MFKSLPEPWRIKMVEPIRVTTKAQRQHALIEAGLNPFLLKAEDVFIDLLTDSGTGAMSDRQWANLFLGDESYAGSKSYYQLSQVVKEIFDYQYTIPVHQGRGAEQILFPVLVELAKEKGVTEPVFLSNHHFETAQAHIELSGGKAKNYICSSSLQTEIADDWKGNFDLNALANEIKNNKKNIVAIIITITCNSVGGQPISMENIRAAAKMAHDAGILVIIDAARFSENAYFIKQRESEFFNQSISQIVKEMFSEADIFTMSAKKDGMVNIGGLCCFRNDAFLFKQVQLRCVPMEGFVTYGGLAGRDMAAMAIGLQEALNEDHLRSRIGQVEYLGNQLQQAGIPIQTPVGGHAVYVDARKILPDIKPENFPALALCNALYLEGGIRSIEIGSLIMGRNPITGIQEPSLFEFMRLAIPRRTYTDNHMSYVADSLIEVVKKANMIKPLEFVYEPKILRLFTSRFREIER</sequence>
<keyword evidence="5 8" id="KW-0456">Lyase</keyword>
<gene>
    <name evidence="8" type="primary">tnaA</name>
    <name evidence="9" type="ORF">SAMN05421680_103275</name>
    <name evidence="8" type="ORF">Xmau_01689</name>
</gene>
<dbReference type="EMBL" id="NITY01000005">
    <property type="protein sequence ID" value="PHM44532.1"/>
    <property type="molecule type" value="Genomic_DNA"/>
</dbReference>
<dbReference type="InterPro" id="IPR011166">
    <property type="entry name" value="Beta-eliminating_lyase"/>
</dbReference>
<dbReference type="Pfam" id="PF01212">
    <property type="entry name" value="Beta_elim_lyase"/>
    <property type="match status" value="1"/>
</dbReference>
<keyword evidence="4 6" id="KW-0663">Pyridoxal phosphate</keyword>
<dbReference type="EC" id="4.1.99.1" evidence="8"/>
<dbReference type="InterPro" id="IPR001597">
    <property type="entry name" value="ArAA_b-elim_lyase/Thr_aldolase"/>
</dbReference>
<reference evidence="8 11" key="3">
    <citation type="journal article" date="2017" name="Nat. Microbiol.">
        <title>Natural product diversity associated with the nematode symbionts Photorhabdus and Xenorhabdus.</title>
        <authorList>
            <person name="Tobias N.J."/>
            <person name="Wolff H."/>
            <person name="Djahanschiri B."/>
            <person name="Grundmann F."/>
            <person name="Kronenwerth M."/>
            <person name="Shi Y.M."/>
            <person name="Simonyi S."/>
            <person name="Grun P."/>
            <person name="Shapiro-Ilan D."/>
            <person name="Pidot S.J."/>
            <person name="Stinear T.P."/>
            <person name="Ebersberger I."/>
            <person name="Bode H.B."/>
        </authorList>
    </citation>
    <scope>NUCLEOTIDE SEQUENCE [LARGE SCALE GENOMIC DNA]</scope>
    <source>
        <strain evidence="8 11">DSM 17908</strain>
    </source>
</reference>
<dbReference type="OrthoDB" id="9764079at2"/>